<accession>A0A2U2B5I1</accession>
<keyword evidence="3" id="KW-1185">Reference proteome</keyword>
<reference evidence="2 3" key="1">
    <citation type="submission" date="2018-05" db="EMBL/GenBank/DDBJ databases">
        <title>Marinilabilia rubrum sp. nov., isolated from saltern sediment.</title>
        <authorList>
            <person name="Zhang R."/>
        </authorList>
    </citation>
    <scope>NUCLEOTIDE SEQUENCE [LARGE SCALE GENOMIC DNA]</scope>
    <source>
        <strain evidence="2 3">WTE16</strain>
    </source>
</reference>
<dbReference type="AlphaFoldDB" id="A0A2U2B5I1"/>
<evidence type="ECO:0000313" key="3">
    <source>
        <dbReference type="Proteomes" id="UP000244956"/>
    </source>
</evidence>
<proteinExistence type="predicted"/>
<dbReference type="EMBL" id="QEWP01000016">
    <property type="protein sequence ID" value="PWD98294.1"/>
    <property type="molecule type" value="Genomic_DNA"/>
</dbReference>
<gene>
    <name evidence="2" type="ORF">DDZ16_16070</name>
</gene>
<dbReference type="Gene3D" id="3.30.450.20">
    <property type="entry name" value="PAS domain"/>
    <property type="match status" value="1"/>
</dbReference>
<feature type="coiled-coil region" evidence="1">
    <location>
        <begin position="42"/>
        <end position="76"/>
    </location>
</feature>
<dbReference type="RefSeq" id="WP_109265504.1">
    <property type="nucleotide sequence ID" value="NZ_QEWP01000016.1"/>
</dbReference>
<dbReference type="OrthoDB" id="5401121at2"/>
<keyword evidence="1" id="KW-0175">Coiled coil</keyword>
<evidence type="ECO:0000313" key="2">
    <source>
        <dbReference type="EMBL" id="PWD98294.1"/>
    </source>
</evidence>
<name>A0A2U2B5I1_9BACT</name>
<comment type="caution">
    <text evidence="2">The sequence shown here is derived from an EMBL/GenBank/DDBJ whole genome shotgun (WGS) entry which is preliminary data.</text>
</comment>
<dbReference type="Proteomes" id="UP000244956">
    <property type="component" value="Unassembled WGS sequence"/>
</dbReference>
<evidence type="ECO:0000256" key="1">
    <source>
        <dbReference type="SAM" id="Coils"/>
    </source>
</evidence>
<dbReference type="InterPro" id="IPR035965">
    <property type="entry name" value="PAS-like_dom_sf"/>
</dbReference>
<dbReference type="SUPFAM" id="SSF55785">
    <property type="entry name" value="PYP-like sensor domain (PAS domain)"/>
    <property type="match status" value="1"/>
</dbReference>
<organism evidence="2 3">
    <name type="scientific">Marinilabilia rubra</name>
    <dbReference type="NCBI Taxonomy" id="2162893"/>
    <lineage>
        <taxon>Bacteria</taxon>
        <taxon>Pseudomonadati</taxon>
        <taxon>Bacteroidota</taxon>
        <taxon>Bacteroidia</taxon>
        <taxon>Marinilabiliales</taxon>
        <taxon>Marinilabiliaceae</taxon>
        <taxon>Marinilabilia</taxon>
    </lineage>
</organism>
<evidence type="ECO:0008006" key="4">
    <source>
        <dbReference type="Google" id="ProtNLM"/>
    </source>
</evidence>
<protein>
    <recommendedName>
        <fullName evidence="4">PAS domain-containing protein</fullName>
    </recommendedName>
</protein>
<sequence length="184" mass="21213">MTSDETDFRDSGKLREKAEEQLKKNQKTAYALSIEADAGKLLHELQVHQIELEMQNEELQQAYETAEKALRKYTMLFDLSPMGYFSLNPDGVICDLNFTGADMLNERRFSLVNSNFKLFITEDSKTVFTDFFKRVYTSNAKESCQVMLGYDNKSLCRVYMEGVVTEDEQNCLLSVVDISKFSRD</sequence>